<gene>
    <name evidence="1" type="ORF">EPHNCH_1387</name>
</gene>
<dbReference type="PATRIC" id="fig|1359161.3.peg.1575"/>
<evidence type="ECO:0000313" key="2">
    <source>
        <dbReference type="Proteomes" id="UP000033754"/>
    </source>
</evidence>
<name>A0A0F3N7C9_ANAPH</name>
<comment type="caution">
    <text evidence="1">The sequence shown here is derived from an EMBL/GenBank/DDBJ whole genome shotgun (WGS) entry which is preliminary data.</text>
</comment>
<sequence length="39" mass="4499">MTMYLGIHSSAVESALSTSWIRIIQYNYTLKQLLQYSST</sequence>
<proteinExistence type="predicted"/>
<dbReference type="EMBL" id="LANT01000009">
    <property type="protein sequence ID" value="KJV62834.1"/>
    <property type="molecule type" value="Genomic_DNA"/>
</dbReference>
<protein>
    <submittedName>
        <fullName evidence="1">Uncharacterized protein</fullName>
    </submittedName>
</protein>
<dbReference type="AlphaFoldDB" id="A0A0F3N7C9"/>
<organism evidence="1 2">
    <name type="scientific">Anaplasma phagocytophilum str. NCH-1</name>
    <dbReference type="NCBI Taxonomy" id="1359161"/>
    <lineage>
        <taxon>Bacteria</taxon>
        <taxon>Pseudomonadati</taxon>
        <taxon>Pseudomonadota</taxon>
        <taxon>Alphaproteobacteria</taxon>
        <taxon>Rickettsiales</taxon>
        <taxon>Anaplasmataceae</taxon>
        <taxon>Anaplasma</taxon>
        <taxon>phagocytophilum group</taxon>
    </lineage>
</organism>
<accession>A0A0F3N7C9</accession>
<evidence type="ECO:0000313" key="1">
    <source>
        <dbReference type="EMBL" id="KJV62834.1"/>
    </source>
</evidence>
<dbReference type="Proteomes" id="UP000033754">
    <property type="component" value="Unassembled WGS sequence"/>
</dbReference>
<reference evidence="1 2" key="1">
    <citation type="submission" date="2015-01" db="EMBL/GenBank/DDBJ databases">
        <title>Genome Sequencing of Rickettsiales.</title>
        <authorList>
            <person name="Daugherty S.C."/>
            <person name="Su Q."/>
            <person name="Abolude K."/>
            <person name="Beier-Sexton M."/>
            <person name="Carlyon J.A."/>
            <person name="Carter R."/>
            <person name="Day N.P."/>
            <person name="Dumler S.J."/>
            <person name="Dyachenko V."/>
            <person name="Godinez A."/>
            <person name="Kurtti T.J."/>
            <person name="Lichay M."/>
            <person name="Mullins K.E."/>
            <person name="Ott S."/>
            <person name="Pappas-Brown V."/>
            <person name="Paris D.H."/>
            <person name="Patel P."/>
            <person name="Richards A.L."/>
            <person name="Sadzewicz L."/>
            <person name="Sears K."/>
            <person name="Seidman D."/>
            <person name="Sengamalay N."/>
            <person name="Stenos J."/>
            <person name="Tallon L.J."/>
            <person name="Vincent G."/>
            <person name="Fraser C.M."/>
            <person name="Munderloh U."/>
            <person name="Dunning-Hotopp J.C."/>
        </authorList>
    </citation>
    <scope>NUCLEOTIDE SEQUENCE [LARGE SCALE GENOMIC DNA]</scope>
    <source>
        <strain evidence="1 2">NCH-1</strain>
    </source>
</reference>